<dbReference type="Gene3D" id="1.10.287.130">
    <property type="match status" value="1"/>
</dbReference>
<name>A0A2G4EX09_9CYAN</name>
<dbReference type="InterPro" id="IPR005467">
    <property type="entry name" value="His_kinase_dom"/>
</dbReference>
<dbReference type="EC" id="2.7.13.3" evidence="2"/>
<evidence type="ECO:0000256" key="3">
    <source>
        <dbReference type="ARBA" id="ARBA00022553"/>
    </source>
</evidence>
<keyword evidence="14" id="KW-1185">Reference proteome</keyword>
<comment type="caution">
    <text evidence="13">The sequence shown here is derived from an EMBL/GenBank/DDBJ whole genome shotgun (WGS) entry which is preliminary data.</text>
</comment>
<evidence type="ECO:0000313" key="13">
    <source>
        <dbReference type="EMBL" id="PHX54085.1"/>
    </source>
</evidence>
<dbReference type="InterPro" id="IPR003661">
    <property type="entry name" value="HisK_dim/P_dom"/>
</dbReference>
<dbReference type="CDD" id="cd19920">
    <property type="entry name" value="REC_PA4781-like"/>
    <property type="match status" value="1"/>
</dbReference>
<feature type="modified residue" description="4-aspartylphosphate" evidence="9">
    <location>
        <position position="61"/>
    </location>
</feature>
<dbReference type="SMART" id="SM00448">
    <property type="entry name" value="REC"/>
    <property type="match status" value="1"/>
</dbReference>
<protein>
    <recommendedName>
        <fullName evidence="2">histidine kinase</fullName>
        <ecNumber evidence="2">2.7.13.3</ecNumber>
    </recommendedName>
</protein>
<dbReference type="EMBL" id="NXIB02000126">
    <property type="protein sequence ID" value="PHX54085.1"/>
    <property type="molecule type" value="Genomic_DNA"/>
</dbReference>
<dbReference type="InterPro" id="IPR003594">
    <property type="entry name" value="HATPase_dom"/>
</dbReference>
<keyword evidence="10" id="KW-0175">Coiled coil</keyword>
<organism evidence="13 14">
    <name type="scientific">Tychonema bourrellyi FEM_GT703</name>
    <dbReference type="NCBI Taxonomy" id="2040638"/>
    <lineage>
        <taxon>Bacteria</taxon>
        <taxon>Bacillati</taxon>
        <taxon>Cyanobacteriota</taxon>
        <taxon>Cyanophyceae</taxon>
        <taxon>Oscillatoriophycideae</taxon>
        <taxon>Oscillatoriales</taxon>
        <taxon>Microcoleaceae</taxon>
        <taxon>Tychonema</taxon>
    </lineage>
</organism>
<dbReference type="CDD" id="cd00082">
    <property type="entry name" value="HisKA"/>
    <property type="match status" value="1"/>
</dbReference>
<evidence type="ECO:0000256" key="8">
    <source>
        <dbReference type="ARBA" id="ARBA00023012"/>
    </source>
</evidence>
<keyword evidence="7" id="KW-0067">ATP-binding</keyword>
<dbReference type="InterPro" id="IPR004358">
    <property type="entry name" value="Sig_transdc_His_kin-like_C"/>
</dbReference>
<keyword evidence="3 9" id="KW-0597">Phosphoprotein</keyword>
<dbReference type="InterPro" id="IPR001789">
    <property type="entry name" value="Sig_transdc_resp-reg_receiver"/>
</dbReference>
<proteinExistence type="predicted"/>
<dbReference type="Proteomes" id="UP000226442">
    <property type="component" value="Unassembled WGS sequence"/>
</dbReference>
<dbReference type="Pfam" id="PF13185">
    <property type="entry name" value="GAF_2"/>
    <property type="match status" value="1"/>
</dbReference>
<gene>
    <name evidence="13" type="ORF">CP500_017970</name>
</gene>
<evidence type="ECO:0000259" key="11">
    <source>
        <dbReference type="PROSITE" id="PS50109"/>
    </source>
</evidence>
<dbReference type="Pfam" id="PF01590">
    <property type="entry name" value="GAF"/>
    <property type="match status" value="1"/>
</dbReference>
<accession>A0A2G4EX09</accession>
<dbReference type="AlphaFoldDB" id="A0A2G4EX09"/>
<dbReference type="Pfam" id="PF00512">
    <property type="entry name" value="HisKA"/>
    <property type="match status" value="1"/>
</dbReference>
<dbReference type="SUPFAM" id="SSF52172">
    <property type="entry name" value="CheY-like"/>
    <property type="match status" value="1"/>
</dbReference>
<dbReference type="InterPro" id="IPR011006">
    <property type="entry name" value="CheY-like_superfamily"/>
</dbReference>
<dbReference type="PANTHER" id="PTHR43065">
    <property type="entry name" value="SENSOR HISTIDINE KINASE"/>
    <property type="match status" value="1"/>
</dbReference>
<evidence type="ECO:0000256" key="4">
    <source>
        <dbReference type="ARBA" id="ARBA00022679"/>
    </source>
</evidence>
<evidence type="ECO:0000259" key="12">
    <source>
        <dbReference type="PROSITE" id="PS50110"/>
    </source>
</evidence>
<dbReference type="InterPro" id="IPR003018">
    <property type="entry name" value="GAF"/>
</dbReference>
<evidence type="ECO:0000256" key="2">
    <source>
        <dbReference type="ARBA" id="ARBA00012438"/>
    </source>
</evidence>
<dbReference type="Gene3D" id="3.40.50.2300">
    <property type="match status" value="1"/>
</dbReference>
<feature type="coiled-coil region" evidence="10">
    <location>
        <begin position="494"/>
        <end position="524"/>
    </location>
</feature>
<keyword evidence="5" id="KW-0547">Nucleotide-binding</keyword>
<dbReference type="PANTHER" id="PTHR43065:SF10">
    <property type="entry name" value="PEROXIDE STRESS-ACTIVATED HISTIDINE KINASE MAK3"/>
    <property type="match status" value="1"/>
</dbReference>
<dbReference type="RefSeq" id="WP_096828651.1">
    <property type="nucleotide sequence ID" value="NZ_NXIB02000126.1"/>
</dbReference>
<dbReference type="InterPro" id="IPR036097">
    <property type="entry name" value="HisK_dim/P_sf"/>
</dbReference>
<keyword evidence="6" id="KW-0418">Kinase</keyword>
<evidence type="ECO:0000313" key="14">
    <source>
        <dbReference type="Proteomes" id="UP000226442"/>
    </source>
</evidence>
<reference evidence="13" key="1">
    <citation type="submission" date="2017-10" db="EMBL/GenBank/DDBJ databases">
        <title>Draft genome sequence of the planktic cyanobacteria Tychonema bourrellyi isolated from alpine lentic freshwater.</title>
        <authorList>
            <person name="Tett A."/>
            <person name="Armanini F."/>
            <person name="Asnicar F."/>
            <person name="Boscaini A."/>
            <person name="Pasolli E."/>
            <person name="Zolfo M."/>
            <person name="Donati C."/>
            <person name="Salmaso N."/>
            <person name="Segata N."/>
        </authorList>
    </citation>
    <scope>NUCLEOTIDE SEQUENCE</scope>
    <source>
        <strain evidence="13">FEM_GT703</strain>
    </source>
</reference>
<dbReference type="SUPFAM" id="SSF47384">
    <property type="entry name" value="Homodimeric domain of signal transducing histidine kinase"/>
    <property type="match status" value="1"/>
</dbReference>
<dbReference type="SMART" id="SM00388">
    <property type="entry name" value="HisKA"/>
    <property type="match status" value="1"/>
</dbReference>
<dbReference type="Pfam" id="PF00072">
    <property type="entry name" value="Response_reg"/>
    <property type="match status" value="1"/>
</dbReference>
<dbReference type="Gene3D" id="3.30.450.40">
    <property type="match status" value="2"/>
</dbReference>
<evidence type="ECO:0000256" key="1">
    <source>
        <dbReference type="ARBA" id="ARBA00000085"/>
    </source>
</evidence>
<keyword evidence="8" id="KW-0902">Two-component regulatory system</keyword>
<dbReference type="SMART" id="SM00065">
    <property type="entry name" value="GAF"/>
    <property type="match status" value="2"/>
</dbReference>
<comment type="catalytic activity">
    <reaction evidence="1">
        <text>ATP + protein L-histidine = ADP + protein N-phospho-L-histidine.</text>
        <dbReference type="EC" id="2.7.13.3"/>
    </reaction>
</comment>
<feature type="domain" description="Histidine kinase" evidence="11">
    <location>
        <begin position="533"/>
        <end position="788"/>
    </location>
</feature>
<dbReference type="PRINTS" id="PR00344">
    <property type="entry name" value="BCTRLSENSOR"/>
</dbReference>
<dbReference type="GO" id="GO:0005524">
    <property type="term" value="F:ATP binding"/>
    <property type="evidence" value="ECO:0007669"/>
    <property type="project" value="UniProtKB-KW"/>
</dbReference>
<dbReference type="Gene3D" id="3.30.565.10">
    <property type="entry name" value="Histidine kinase-like ATPase, C-terminal domain"/>
    <property type="match status" value="1"/>
</dbReference>
<dbReference type="SUPFAM" id="SSF55781">
    <property type="entry name" value="GAF domain-like"/>
    <property type="match status" value="2"/>
</dbReference>
<dbReference type="GO" id="GO:0000155">
    <property type="term" value="F:phosphorelay sensor kinase activity"/>
    <property type="evidence" value="ECO:0007669"/>
    <property type="project" value="InterPro"/>
</dbReference>
<evidence type="ECO:0000256" key="10">
    <source>
        <dbReference type="SAM" id="Coils"/>
    </source>
</evidence>
<evidence type="ECO:0000256" key="5">
    <source>
        <dbReference type="ARBA" id="ARBA00022741"/>
    </source>
</evidence>
<dbReference type="Pfam" id="PF02518">
    <property type="entry name" value="HATPase_c"/>
    <property type="match status" value="1"/>
</dbReference>
<evidence type="ECO:0000256" key="9">
    <source>
        <dbReference type="PROSITE-ProRule" id="PRU00169"/>
    </source>
</evidence>
<dbReference type="PROSITE" id="PS50110">
    <property type="entry name" value="RESPONSE_REGULATORY"/>
    <property type="match status" value="1"/>
</dbReference>
<evidence type="ECO:0000256" key="6">
    <source>
        <dbReference type="ARBA" id="ARBA00022777"/>
    </source>
</evidence>
<dbReference type="InterPro" id="IPR029016">
    <property type="entry name" value="GAF-like_dom_sf"/>
</dbReference>
<dbReference type="PROSITE" id="PS50109">
    <property type="entry name" value="HIS_KIN"/>
    <property type="match status" value="1"/>
</dbReference>
<dbReference type="SMART" id="SM00387">
    <property type="entry name" value="HATPase_c"/>
    <property type="match status" value="1"/>
</dbReference>
<sequence length="807" mass="90801">MDNQTYHSVKGNILIVDDISTNLQLLAQILSEQGYKTRTAPNGQLALRSIDLTPPDLILLDIMMPIMNGYEVCQALKTSPKTKDIPVIFISALHEVFDKVKAFEVGGVDYITKPFHEQEVLARVSNQLIQRRLFQQVQEQNKSLESEIIERKNAQEETQFLLATTFALAKSQDFEESISIMLRFCCEFINWDLAEAWIPSIDEKKLTCSRSFYTNEPSFLDYRSQSLEIKFAPNIGLPGRIWSSKQSEWLQDISLEPEQVFLRNKIATKAGLKASFGVPVLLDEQVVAILIFFNKTPMPSQLRLMELIDALATQLGSILQRQLAEEKLKKQFQKEQLLNQLTQSIRSSLKLNTIFSTAVREIAISLGVDRVAIAQYFPEKKLWTNISEYYDATQLETTLGIEFSDNNEISDRLKQSEIVKIDDTNTCGNEIKQRLSQLSPGSWLFVPLKVDSKVWGSVCVVKENRSHYWQVFEVELLCAVADSVAIAIKQAQIYQEIQSYAQQLEDTLTELKNAQAQLVQKAKMASLGQLVAGVAHEINNPVNFIYGNIAVAMEYGRDLLHLVALYQNNYPQPVAEVRQKLDNIELDFIADDYPKLLNSMKDGASRISQIVLSLRNFSRLDEKEYKSVDIHEGIDNTLLLLQHRLNGSNNGKEIEVIRDYTQLPKIQCYASQLNQVFMNLIANAIDALETKSSPRQITITTKRDISESPLAISGSIVILVADNGCGMSEKVCDQIFDPFFTTKPVGSGTGLGLAICHNIVVEKHRGQISCVSGLGEGTEFMVQIPIDLSTSIGNKLEGSRFCQYLLG</sequence>
<feature type="domain" description="Response regulatory" evidence="12">
    <location>
        <begin position="12"/>
        <end position="128"/>
    </location>
</feature>
<dbReference type="SUPFAM" id="SSF55874">
    <property type="entry name" value="ATPase domain of HSP90 chaperone/DNA topoisomerase II/histidine kinase"/>
    <property type="match status" value="1"/>
</dbReference>
<keyword evidence="4" id="KW-0808">Transferase</keyword>
<dbReference type="OrthoDB" id="569699at2"/>
<dbReference type="InterPro" id="IPR036890">
    <property type="entry name" value="HATPase_C_sf"/>
</dbReference>
<evidence type="ECO:0000256" key="7">
    <source>
        <dbReference type="ARBA" id="ARBA00022840"/>
    </source>
</evidence>